<evidence type="ECO:0000256" key="1">
    <source>
        <dbReference type="SAM" id="MobiDB-lite"/>
    </source>
</evidence>
<evidence type="ECO:0000313" key="3">
    <source>
        <dbReference type="WBParaSite" id="PSU_v2.g1842.t1"/>
    </source>
</evidence>
<feature type="region of interest" description="Disordered" evidence="1">
    <location>
        <begin position="98"/>
        <end position="144"/>
    </location>
</feature>
<proteinExistence type="predicted"/>
<keyword evidence="2" id="KW-1185">Reference proteome</keyword>
<feature type="region of interest" description="Disordered" evidence="1">
    <location>
        <begin position="202"/>
        <end position="255"/>
    </location>
</feature>
<accession>A0A914YHZ4</accession>
<protein>
    <submittedName>
        <fullName evidence="3">Uncharacterized protein</fullName>
    </submittedName>
</protein>
<dbReference type="WBParaSite" id="PSU_v2.g1842.t1">
    <property type="protein sequence ID" value="PSU_v2.g1842.t1"/>
    <property type="gene ID" value="PSU_v2.g1842"/>
</dbReference>
<feature type="region of interest" description="Disordered" evidence="1">
    <location>
        <begin position="29"/>
        <end position="63"/>
    </location>
</feature>
<organism evidence="2 3">
    <name type="scientific">Panagrolaimus superbus</name>
    <dbReference type="NCBI Taxonomy" id="310955"/>
    <lineage>
        <taxon>Eukaryota</taxon>
        <taxon>Metazoa</taxon>
        <taxon>Ecdysozoa</taxon>
        <taxon>Nematoda</taxon>
        <taxon>Chromadorea</taxon>
        <taxon>Rhabditida</taxon>
        <taxon>Tylenchina</taxon>
        <taxon>Panagrolaimomorpha</taxon>
        <taxon>Panagrolaimoidea</taxon>
        <taxon>Panagrolaimidae</taxon>
        <taxon>Panagrolaimus</taxon>
    </lineage>
</organism>
<feature type="compositionally biased region" description="Low complexity" evidence="1">
    <location>
        <begin position="127"/>
        <end position="141"/>
    </location>
</feature>
<feature type="region of interest" description="Disordered" evidence="1">
    <location>
        <begin position="159"/>
        <end position="189"/>
    </location>
</feature>
<dbReference type="AlphaFoldDB" id="A0A914YHZ4"/>
<sequence length="293" mass="32402">MVTERNMTQQNVPLTDRQAKLDDLKRILQGNAGNQDILEEGELESDDDETCKKRGSVTPDENVTKKLTKSSNTVFQTVQPCTSVAITDHIMNYNVPMKQESTKRKAESCSKNDDDVKKSKIDGTNYSDLSSSVSPSSESTSTPPYQFVSSLWGDYKIPKKGSPAASSEIKPRQKPSPQRSSLAPALSNSSLLEKRYDDYISSSLPKSKPYYSPQTASTSSIKSQAKAIKLSSSRGYSESPRPISGGKTIRMTPLRPQQRCTSFKTQSPVNGFPRCELLTDNGIKMIIRFPKKV</sequence>
<name>A0A914YHZ4_9BILA</name>
<feature type="compositionally biased region" description="Low complexity" evidence="1">
    <location>
        <begin position="202"/>
        <end position="213"/>
    </location>
</feature>
<feature type="compositionally biased region" description="Polar residues" evidence="1">
    <location>
        <begin position="214"/>
        <end position="223"/>
    </location>
</feature>
<feature type="compositionally biased region" description="Low complexity" evidence="1">
    <location>
        <begin position="180"/>
        <end position="189"/>
    </location>
</feature>
<reference evidence="3" key="1">
    <citation type="submission" date="2022-11" db="UniProtKB">
        <authorList>
            <consortium name="WormBaseParasite"/>
        </authorList>
    </citation>
    <scope>IDENTIFICATION</scope>
</reference>
<dbReference type="Proteomes" id="UP000887577">
    <property type="component" value="Unplaced"/>
</dbReference>
<feature type="compositionally biased region" description="Acidic residues" evidence="1">
    <location>
        <begin position="37"/>
        <end position="49"/>
    </location>
</feature>
<evidence type="ECO:0000313" key="2">
    <source>
        <dbReference type="Proteomes" id="UP000887577"/>
    </source>
</evidence>
<feature type="compositionally biased region" description="Basic and acidic residues" evidence="1">
    <location>
        <begin position="100"/>
        <end position="121"/>
    </location>
</feature>